<organism evidence="2 3">
    <name type="scientific">Callosobruchus maculatus</name>
    <name type="common">Southern cowpea weevil</name>
    <name type="synonym">Pulse bruchid</name>
    <dbReference type="NCBI Taxonomy" id="64391"/>
    <lineage>
        <taxon>Eukaryota</taxon>
        <taxon>Metazoa</taxon>
        <taxon>Ecdysozoa</taxon>
        <taxon>Arthropoda</taxon>
        <taxon>Hexapoda</taxon>
        <taxon>Insecta</taxon>
        <taxon>Pterygota</taxon>
        <taxon>Neoptera</taxon>
        <taxon>Endopterygota</taxon>
        <taxon>Coleoptera</taxon>
        <taxon>Polyphaga</taxon>
        <taxon>Cucujiformia</taxon>
        <taxon>Chrysomeloidea</taxon>
        <taxon>Chrysomelidae</taxon>
        <taxon>Bruchinae</taxon>
        <taxon>Bruchini</taxon>
        <taxon>Callosobruchus</taxon>
    </lineage>
</organism>
<dbReference type="EMBL" id="CAACVG010011971">
    <property type="protein sequence ID" value="VEN59288.1"/>
    <property type="molecule type" value="Genomic_DNA"/>
</dbReference>
<feature type="compositionally biased region" description="Polar residues" evidence="1">
    <location>
        <begin position="50"/>
        <end position="59"/>
    </location>
</feature>
<accession>A0A653DIW8</accession>
<dbReference type="Proteomes" id="UP000410492">
    <property type="component" value="Unassembled WGS sequence"/>
</dbReference>
<dbReference type="OrthoDB" id="10256793at2759"/>
<dbReference type="AlphaFoldDB" id="A0A653DIW8"/>
<protein>
    <submittedName>
        <fullName evidence="2">Uncharacterized protein</fullName>
    </submittedName>
</protein>
<name>A0A653DIW8_CALMS</name>
<evidence type="ECO:0000313" key="3">
    <source>
        <dbReference type="Proteomes" id="UP000410492"/>
    </source>
</evidence>
<sequence length="89" mass="10245">MMVYQVSCQKLREPFLDKSTICSKAATSDNIELLEAIRFAIGGKNVQKTKNYTHTNTADRLSEVKKENRHRKRDEDLSDGEDTKLKNKN</sequence>
<feature type="region of interest" description="Disordered" evidence="1">
    <location>
        <begin position="50"/>
        <end position="89"/>
    </location>
</feature>
<evidence type="ECO:0000313" key="2">
    <source>
        <dbReference type="EMBL" id="VEN59288.1"/>
    </source>
</evidence>
<keyword evidence="3" id="KW-1185">Reference proteome</keyword>
<gene>
    <name evidence="2" type="ORF">CALMAC_LOCUS17359</name>
</gene>
<proteinExistence type="predicted"/>
<evidence type="ECO:0000256" key="1">
    <source>
        <dbReference type="SAM" id="MobiDB-lite"/>
    </source>
</evidence>
<reference evidence="2 3" key="1">
    <citation type="submission" date="2019-01" db="EMBL/GenBank/DDBJ databases">
        <authorList>
            <person name="Sayadi A."/>
        </authorList>
    </citation>
    <scope>NUCLEOTIDE SEQUENCE [LARGE SCALE GENOMIC DNA]</scope>
</reference>